<dbReference type="SUPFAM" id="SSF51905">
    <property type="entry name" value="FAD/NAD(P)-binding domain"/>
    <property type="match status" value="1"/>
</dbReference>
<evidence type="ECO:0000256" key="2">
    <source>
        <dbReference type="ARBA" id="ARBA00010139"/>
    </source>
</evidence>
<sequence length="579" mass="65473">MQLAHGTSNGIRASISITPAARVAAGETPPTWVPIKEEPAFTPRRLKIICVGAGFSGLTLAHKIKYELQLEDVVDYVIYEKNHEVGGTWTENRYPGVACDVPAHAYTFLFEPNPDWSHFYAPGAEIRQYIHRTARKWNLDDHVQLNTRVVEAVWDEPSGKWKLKIEQNGTIQDDEAEIFINASGFANDWSWPDIQGLSDFKGKLVHTAGWDDTYDWQDKRVAVIGNGASGMQCVAKMHAHTGRLVNYVRNPTWVADNFAFQMTKNGRNFAYTEEEREAFRTDRKAFFEFRKELENATNQFAYAMLAGHEFNGLAEGGARHIIHTRLKDSLDPSIAENMIPDFKPGCRRLTPGDGYLEAFSDPKVRMCRVPIQRVTETGITTGDGDHEEFDLIVCATGFNTSYLPRYKSVGRGGITLDERWKNDPEAFFSVHAEGMPNFFMIGGPNFTVSHGSLLAGVSFVCDYIVRWIRKITTEDIKSIDVKKDSIDEYNIWAQEYLKRTAWAGTCRSWYKNGKTTGQVTGNYPGTTSHFKKALENLGGEHFDIRHRSANRFQFLGNGQLDEEKNGKGDLASYFVESLW</sequence>
<evidence type="ECO:0000256" key="5">
    <source>
        <dbReference type="ARBA" id="ARBA00023002"/>
    </source>
</evidence>
<proteinExistence type="inferred from homology"/>
<evidence type="ECO:0008006" key="8">
    <source>
        <dbReference type="Google" id="ProtNLM"/>
    </source>
</evidence>
<evidence type="ECO:0000256" key="1">
    <source>
        <dbReference type="ARBA" id="ARBA00001974"/>
    </source>
</evidence>
<dbReference type="InterPro" id="IPR020946">
    <property type="entry name" value="Flavin_mOase-like"/>
</dbReference>
<dbReference type="InterPro" id="IPR036188">
    <property type="entry name" value="FAD/NAD-bd_sf"/>
</dbReference>
<evidence type="ECO:0000313" key="7">
    <source>
        <dbReference type="Proteomes" id="UP001146351"/>
    </source>
</evidence>
<dbReference type="PANTHER" id="PTHR42877:SF11">
    <property type="entry name" value="MONOOXYGENASE, PUTATIVE (AFU_ORTHOLOGUE AFUA_6G13790)-RELATED"/>
    <property type="match status" value="1"/>
</dbReference>
<reference evidence="6" key="1">
    <citation type="submission" date="2022-11" db="EMBL/GenBank/DDBJ databases">
        <authorList>
            <person name="Petersen C."/>
        </authorList>
    </citation>
    <scope>NUCLEOTIDE SEQUENCE</scope>
    <source>
        <strain evidence="6">IBT 21917</strain>
    </source>
</reference>
<comment type="caution">
    <text evidence="6">The sequence shown here is derived from an EMBL/GenBank/DDBJ whole genome shotgun (WGS) entry which is preliminary data.</text>
</comment>
<dbReference type="OrthoDB" id="74360at2759"/>
<keyword evidence="4" id="KW-0274">FAD</keyword>
<dbReference type="GO" id="GO:0050660">
    <property type="term" value="F:flavin adenine dinucleotide binding"/>
    <property type="evidence" value="ECO:0007669"/>
    <property type="project" value="InterPro"/>
</dbReference>
<dbReference type="GO" id="GO:0050661">
    <property type="term" value="F:NADP binding"/>
    <property type="evidence" value="ECO:0007669"/>
    <property type="project" value="InterPro"/>
</dbReference>
<accession>A0A9W9I0P3</accession>
<comment type="cofactor">
    <cofactor evidence="1">
        <name>FAD</name>
        <dbReference type="ChEBI" id="CHEBI:57692"/>
    </cofactor>
</comment>
<keyword evidence="3" id="KW-0285">Flavoprotein</keyword>
<keyword evidence="7" id="KW-1185">Reference proteome</keyword>
<organism evidence="6 7">
    <name type="scientific">Penicillium capsulatum</name>
    <dbReference type="NCBI Taxonomy" id="69766"/>
    <lineage>
        <taxon>Eukaryota</taxon>
        <taxon>Fungi</taxon>
        <taxon>Dikarya</taxon>
        <taxon>Ascomycota</taxon>
        <taxon>Pezizomycotina</taxon>
        <taxon>Eurotiomycetes</taxon>
        <taxon>Eurotiomycetidae</taxon>
        <taxon>Eurotiales</taxon>
        <taxon>Aspergillaceae</taxon>
        <taxon>Penicillium</taxon>
    </lineage>
</organism>
<evidence type="ECO:0000256" key="3">
    <source>
        <dbReference type="ARBA" id="ARBA00022630"/>
    </source>
</evidence>
<name>A0A9W9I0P3_9EURO</name>
<keyword evidence="5" id="KW-0560">Oxidoreductase</keyword>
<dbReference type="InterPro" id="IPR051209">
    <property type="entry name" value="FAD-bind_Monooxygenase_sf"/>
</dbReference>
<dbReference type="PANTHER" id="PTHR42877">
    <property type="entry name" value="L-ORNITHINE N(5)-MONOOXYGENASE-RELATED"/>
    <property type="match status" value="1"/>
</dbReference>
<evidence type="ECO:0000313" key="6">
    <source>
        <dbReference type="EMBL" id="KAJ5162533.1"/>
    </source>
</evidence>
<reference evidence="6" key="2">
    <citation type="journal article" date="2023" name="IMA Fungus">
        <title>Comparative genomic study of the Penicillium genus elucidates a diverse pangenome and 15 lateral gene transfer events.</title>
        <authorList>
            <person name="Petersen C."/>
            <person name="Sorensen T."/>
            <person name="Nielsen M.R."/>
            <person name="Sondergaard T.E."/>
            <person name="Sorensen J.L."/>
            <person name="Fitzpatrick D.A."/>
            <person name="Frisvad J.C."/>
            <person name="Nielsen K.L."/>
        </authorList>
    </citation>
    <scope>NUCLEOTIDE SEQUENCE</scope>
    <source>
        <strain evidence="6">IBT 21917</strain>
    </source>
</reference>
<dbReference type="EMBL" id="JAPQKO010000005">
    <property type="protein sequence ID" value="KAJ5162533.1"/>
    <property type="molecule type" value="Genomic_DNA"/>
</dbReference>
<dbReference type="AlphaFoldDB" id="A0A9W9I0P3"/>
<protein>
    <recommendedName>
        <fullName evidence="8">FAD/NAD(P)-binding domain-containing protein</fullName>
    </recommendedName>
</protein>
<dbReference type="Pfam" id="PF00743">
    <property type="entry name" value="FMO-like"/>
    <property type="match status" value="1"/>
</dbReference>
<dbReference type="Gene3D" id="3.50.50.60">
    <property type="entry name" value="FAD/NAD(P)-binding domain"/>
    <property type="match status" value="2"/>
</dbReference>
<comment type="similarity">
    <text evidence="2">Belongs to the FAD-binding monooxygenase family.</text>
</comment>
<dbReference type="GO" id="GO:0004499">
    <property type="term" value="F:N,N-dimethylaniline monooxygenase activity"/>
    <property type="evidence" value="ECO:0007669"/>
    <property type="project" value="InterPro"/>
</dbReference>
<dbReference type="Proteomes" id="UP001146351">
    <property type="component" value="Unassembled WGS sequence"/>
</dbReference>
<gene>
    <name evidence="6" type="ORF">N7492_007925</name>
</gene>
<evidence type="ECO:0000256" key="4">
    <source>
        <dbReference type="ARBA" id="ARBA00022827"/>
    </source>
</evidence>